<dbReference type="InterPro" id="IPR036890">
    <property type="entry name" value="HATPase_C_sf"/>
</dbReference>
<dbReference type="Pfam" id="PF02518">
    <property type="entry name" value="HATPase_c"/>
    <property type="match status" value="1"/>
</dbReference>
<dbReference type="InterPro" id="IPR050482">
    <property type="entry name" value="Sensor_HK_TwoCompSys"/>
</dbReference>
<dbReference type="InterPro" id="IPR003594">
    <property type="entry name" value="HATPase_dom"/>
</dbReference>
<evidence type="ECO:0000256" key="6">
    <source>
        <dbReference type="ARBA" id="ARBA00022777"/>
    </source>
</evidence>
<keyword evidence="9" id="KW-1133">Transmembrane helix</keyword>
<evidence type="ECO:0000256" key="4">
    <source>
        <dbReference type="ARBA" id="ARBA00022679"/>
    </source>
</evidence>
<feature type="transmembrane region" description="Helical" evidence="9">
    <location>
        <begin position="21"/>
        <end position="41"/>
    </location>
</feature>
<evidence type="ECO:0000256" key="7">
    <source>
        <dbReference type="ARBA" id="ARBA00022840"/>
    </source>
</evidence>
<keyword evidence="9" id="KW-0812">Transmembrane</keyword>
<dbReference type="Gene3D" id="1.20.5.1930">
    <property type="match status" value="1"/>
</dbReference>
<name>A0ABP8QIG4_9ACTN</name>
<sequence length="397" mass="41241">MTGEGSAAAPRRGRIRSRLRVGRVDIVVALDFLIALVFFAIDNAVSQPVQPAAAPAHPSDVLLIVGSFITAAPLTLRDRRPLAAWLCSAGAILVNRGLLLVQGLSLPYLPGAVVVYLLCLYAVGVRGGNRVTAGAAVVTVVGAAVVDSSTAVVAIPAMIPLLVGLLVRMRRTTRQALAEQEARHAAETAVLEERQRIARELHDVVAHHMSVIAIQAEAAPYKVTDPPPELAESFAEIRASALAGLTELRRVLGVLRTGHTPDTAPQPGLDRLEEVVASARSGGLTVEVRSTGEPPPLPQGVALSAHRILQEALSNAMKHAPDASVTVDIAYRAGSLRLRVVNGPGTAPRPVAESGGGHGLVGMRERASMLGGSLAAGPEPDGGFAVTAVLPYEKASA</sequence>
<dbReference type="EC" id="2.7.13.3" evidence="2"/>
<evidence type="ECO:0000259" key="10">
    <source>
        <dbReference type="SMART" id="SM00387"/>
    </source>
</evidence>
<dbReference type="Pfam" id="PF07730">
    <property type="entry name" value="HisKA_3"/>
    <property type="match status" value="1"/>
</dbReference>
<evidence type="ECO:0000256" key="2">
    <source>
        <dbReference type="ARBA" id="ARBA00012438"/>
    </source>
</evidence>
<evidence type="ECO:0000313" key="12">
    <source>
        <dbReference type="Proteomes" id="UP001500503"/>
    </source>
</evidence>
<keyword evidence="12" id="KW-1185">Reference proteome</keyword>
<keyword evidence="4" id="KW-0808">Transferase</keyword>
<evidence type="ECO:0000256" key="5">
    <source>
        <dbReference type="ARBA" id="ARBA00022741"/>
    </source>
</evidence>
<dbReference type="SUPFAM" id="SSF55874">
    <property type="entry name" value="ATPase domain of HSP90 chaperone/DNA topoisomerase II/histidine kinase"/>
    <property type="match status" value="1"/>
</dbReference>
<evidence type="ECO:0000313" key="11">
    <source>
        <dbReference type="EMBL" id="GAA4503590.1"/>
    </source>
</evidence>
<protein>
    <recommendedName>
        <fullName evidence="2">histidine kinase</fullName>
        <ecNumber evidence="2">2.7.13.3</ecNumber>
    </recommendedName>
</protein>
<dbReference type="CDD" id="cd16917">
    <property type="entry name" value="HATPase_UhpB-NarQ-NarX-like"/>
    <property type="match status" value="1"/>
</dbReference>
<dbReference type="RefSeq" id="WP_345468976.1">
    <property type="nucleotide sequence ID" value="NZ_BAABHF010000034.1"/>
</dbReference>
<comment type="catalytic activity">
    <reaction evidence="1">
        <text>ATP + protein L-histidine = ADP + protein N-phospho-L-histidine.</text>
        <dbReference type="EC" id="2.7.13.3"/>
    </reaction>
</comment>
<proteinExistence type="predicted"/>
<dbReference type="PANTHER" id="PTHR24421">
    <property type="entry name" value="NITRATE/NITRITE SENSOR PROTEIN NARX-RELATED"/>
    <property type="match status" value="1"/>
</dbReference>
<feature type="domain" description="Histidine kinase/HSP90-like ATPase" evidence="10">
    <location>
        <begin position="300"/>
        <end position="394"/>
    </location>
</feature>
<evidence type="ECO:0000256" key="3">
    <source>
        <dbReference type="ARBA" id="ARBA00022553"/>
    </source>
</evidence>
<keyword evidence="6" id="KW-0418">Kinase</keyword>
<keyword evidence="5" id="KW-0547">Nucleotide-binding</keyword>
<comment type="caution">
    <text evidence="11">The sequence shown here is derived from an EMBL/GenBank/DDBJ whole genome shotgun (WGS) entry which is preliminary data.</text>
</comment>
<keyword evidence="9" id="KW-0472">Membrane</keyword>
<dbReference type="EMBL" id="BAABHF010000034">
    <property type="protein sequence ID" value="GAA4503590.1"/>
    <property type="molecule type" value="Genomic_DNA"/>
</dbReference>
<gene>
    <name evidence="11" type="ORF">GCM10023191_056580</name>
</gene>
<dbReference type="SMART" id="SM00387">
    <property type="entry name" value="HATPase_c"/>
    <property type="match status" value="1"/>
</dbReference>
<evidence type="ECO:0000256" key="1">
    <source>
        <dbReference type="ARBA" id="ARBA00000085"/>
    </source>
</evidence>
<dbReference type="PANTHER" id="PTHR24421:SF10">
    <property type="entry name" value="NITRATE_NITRITE SENSOR PROTEIN NARQ"/>
    <property type="match status" value="1"/>
</dbReference>
<feature type="transmembrane region" description="Helical" evidence="9">
    <location>
        <begin position="98"/>
        <end position="123"/>
    </location>
</feature>
<keyword evidence="3" id="KW-0597">Phosphoprotein</keyword>
<keyword evidence="7" id="KW-0067">ATP-binding</keyword>
<reference evidence="12" key="1">
    <citation type="journal article" date="2019" name="Int. J. Syst. Evol. Microbiol.">
        <title>The Global Catalogue of Microorganisms (GCM) 10K type strain sequencing project: providing services to taxonomists for standard genome sequencing and annotation.</title>
        <authorList>
            <consortium name="The Broad Institute Genomics Platform"/>
            <consortium name="The Broad Institute Genome Sequencing Center for Infectious Disease"/>
            <person name="Wu L."/>
            <person name="Ma J."/>
        </authorList>
    </citation>
    <scope>NUCLEOTIDE SEQUENCE [LARGE SCALE GENOMIC DNA]</scope>
    <source>
        <strain evidence="12">JCM 17933</strain>
    </source>
</reference>
<keyword evidence="8" id="KW-0902">Two-component regulatory system</keyword>
<dbReference type="Proteomes" id="UP001500503">
    <property type="component" value="Unassembled WGS sequence"/>
</dbReference>
<organism evidence="11 12">
    <name type="scientific">Actinoallomurus oryzae</name>
    <dbReference type="NCBI Taxonomy" id="502180"/>
    <lineage>
        <taxon>Bacteria</taxon>
        <taxon>Bacillati</taxon>
        <taxon>Actinomycetota</taxon>
        <taxon>Actinomycetes</taxon>
        <taxon>Streptosporangiales</taxon>
        <taxon>Thermomonosporaceae</taxon>
        <taxon>Actinoallomurus</taxon>
    </lineage>
</organism>
<dbReference type="Gene3D" id="3.30.565.10">
    <property type="entry name" value="Histidine kinase-like ATPase, C-terminal domain"/>
    <property type="match status" value="1"/>
</dbReference>
<feature type="transmembrane region" description="Helical" evidence="9">
    <location>
        <begin position="61"/>
        <end position="77"/>
    </location>
</feature>
<evidence type="ECO:0000256" key="8">
    <source>
        <dbReference type="ARBA" id="ARBA00023012"/>
    </source>
</evidence>
<accession>A0ABP8QIG4</accession>
<evidence type="ECO:0000256" key="9">
    <source>
        <dbReference type="SAM" id="Phobius"/>
    </source>
</evidence>
<feature type="transmembrane region" description="Helical" evidence="9">
    <location>
        <begin position="135"/>
        <end position="167"/>
    </location>
</feature>
<dbReference type="InterPro" id="IPR011712">
    <property type="entry name" value="Sig_transdc_His_kin_sub3_dim/P"/>
</dbReference>